<evidence type="ECO:0000256" key="3">
    <source>
        <dbReference type="ARBA" id="ARBA00022723"/>
    </source>
</evidence>
<evidence type="ECO:0000259" key="8">
    <source>
        <dbReference type="SMART" id="SM00642"/>
    </source>
</evidence>
<feature type="chain" id="PRO_5008577759" description="Glycosyl hydrolase family 13 catalytic domain-containing protein" evidence="7">
    <location>
        <begin position="20"/>
        <end position="543"/>
    </location>
</feature>
<evidence type="ECO:0000256" key="2">
    <source>
        <dbReference type="ARBA" id="ARBA00008061"/>
    </source>
</evidence>
<evidence type="ECO:0000313" key="10">
    <source>
        <dbReference type="Proteomes" id="UP000054053"/>
    </source>
</evidence>
<proteinExistence type="inferred from homology"/>
<evidence type="ECO:0000256" key="6">
    <source>
        <dbReference type="ARBA" id="ARBA00023295"/>
    </source>
</evidence>
<sequence length="543" mass="61648">MSSIASLLFRKFLLSYVRIIPQSTTPATCAMEQKDPTPENMTMMQGFEWYVPADQKHWRRLKEQIPNLKSWGIDNIWIPPGCKGSGKEANGYDVYDLYDLGEFDQKGTVATKWGSKDELLDLCNTATKTGVGIYWDAVLNHRFAADHKEKCQAVEVDPDDRNKRISDPYEIQAWVGFDFSGRGDKYSKQKYHWYHFSGVDFNAENNKTAIYNIVGDKSHGWAEVPDVDDENGNYDYLMGADLDYSHPEVEADVLAWSDWLAQSIPLKGVRFDAIKHFSAKFVQKFVKQLDEKYGKGWFFVGEFWKDSLEDMKKYLDHMDHQFSLFDVPLVYSFSEISQAGSADIRKVFEGSLVQCRPTNAVPHQALEVPISDWFKPLAYALILLRGEGYPCVWYGDLYGIQGEHVCPPSCGGKLAQLMLARKLYAYGRQADYFDHETCLGWVRYGTHDRPFGLAVVLSNAGPGTKRMHVGEMHQGEKWSDVLGWSEGEVTIGEDGFGDFTCGQCSVSVWVNEGALDRSPFERRGFVDTLTFPPSSFSNSHIYG</sequence>
<feature type="domain" description="Glycosyl hydrolase family 13 catalytic" evidence="8">
    <location>
        <begin position="41"/>
        <end position="421"/>
    </location>
</feature>
<keyword evidence="5" id="KW-0119">Carbohydrate metabolism</keyword>
<dbReference type="SUPFAM" id="SSF51011">
    <property type="entry name" value="Glycosyl hydrolase domain"/>
    <property type="match status" value="1"/>
</dbReference>
<evidence type="ECO:0000256" key="5">
    <source>
        <dbReference type="ARBA" id="ARBA00023277"/>
    </source>
</evidence>
<dbReference type="NCBIfam" id="NF006969">
    <property type="entry name" value="PRK09441.1-2"/>
    <property type="match status" value="1"/>
</dbReference>
<dbReference type="PANTHER" id="PTHR43447">
    <property type="entry name" value="ALPHA-AMYLASE"/>
    <property type="match status" value="1"/>
</dbReference>
<dbReference type="InterPro" id="IPR017853">
    <property type="entry name" value="GH"/>
</dbReference>
<dbReference type="Gene3D" id="2.60.40.1180">
    <property type="entry name" value="Golgi alpha-mannosidase II"/>
    <property type="match status" value="1"/>
</dbReference>
<keyword evidence="4" id="KW-0378">Hydrolase</keyword>
<dbReference type="GO" id="GO:0005509">
    <property type="term" value="F:calcium ion binding"/>
    <property type="evidence" value="ECO:0007669"/>
    <property type="project" value="InterPro"/>
</dbReference>
<dbReference type="CDD" id="cd11318">
    <property type="entry name" value="AmyAc_bac_fung_AmyA"/>
    <property type="match status" value="1"/>
</dbReference>
<dbReference type="SMART" id="SM00642">
    <property type="entry name" value="Aamy"/>
    <property type="match status" value="1"/>
</dbReference>
<dbReference type="Gene3D" id="3.20.20.80">
    <property type="entry name" value="Glycosidases"/>
    <property type="match status" value="1"/>
</dbReference>
<dbReference type="InterPro" id="IPR013780">
    <property type="entry name" value="Glyco_hydro_b"/>
</dbReference>
<dbReference type="Pfam" id="PF00128">
    <property type="entry name" value="Alpha-amylase"/>
    <property type="match status" value="1"/>
</dbReference>
<protein>
    <recommendedName>
        <fullName evidence="8">Glycosyl hydrolase family 13 catalytic domain-containing protein</fullName>
    </recommendedName>
</protein>
<name>A0A1B5L7W8_USTVR</name>
<keyword evidence="3" id="KW-0479">Metal-binding</keyword>
<keyword evidence="6" id="KW-0326">Glycosidase</keyword>
<dbReference type="GO" id="GO:0005975">
    <property type="term" value="P:carbohydrate metabolic process"/>
    <property type="evidence" value="ECO:0007669"/>
    <property type="project" value="InterPro"/>
</dbReference>
<keyword evidence="7" id="KW-0732">Signal</keyword>
<dbReference type="InterPro" id="IPR006047">
    <property type="entry name" value="GH13_cat_dom"/>
</dbReference>
<dbReference type="Gene3D" id="2.40.30.140">
    <property type="match status" value="1"/>
</dbReference>
<dbReference type="Proteomes" id="UP000054053">
    <property type="component" value="Unassembled WGS sequence"/>
</dbReference>
<evidence type="ECO:0000256" key="7">
    <source>
        <dbReference type="SAM" id="SignalP"/>
    </source>
</evidence>
<dbReference type="NCBIfam" id="NF006968">
    <property type="entry name" value="PRK09441.1-1"/>
    <property type="match status" value="1"/>
</dbReference>
<dbReference type="GO" id="GO:0004553">
    <property type="term" value="F:hydrolase activity, hydrolyzing O-glycosyl compounds"/>
    <property type="evidence" value="ECO:0007669"/>
    <property type="project" value="InterPro"/>
</dbReference>
<comment type="caution">
    <text evidence="9">The sequence shown here is derived from an EMBL/GenBank/DDBJ whole genome shotgun (WGS) entry which is preliminary data.</text>
</comment>
<dbReference type="EMBL" id="BBTG02000029">
    <property type="protein sequence ID" value="GAO19788.1"/>
    <property type="molecule type" value="Genomic_DNA"/>
</dbReference>
<dbReference type="SUPFAM" id="SSF51445">
    <property type="entry name" value="(Trans)glycosidases"/>
    <property type="match status" value="1"/>
</dbReference>
<evidence type="ECO:0000256" key="4">
    <source>
        <dbReference type="ARBA" id="ARBA00022801"/>
    </source>
</evidence>
<organism evidence="9 10">
    <name type="scientific">Ustilaginoidea virens</name>
    <name type="common">Rice false smut fungus</name>
    <name type="synonym">Villosiclava virens</name>
    <dbReference type="NCBI Taxonomy" id="1159556"/>
    <lineage>
        <taxon>Eukaryota</taxon>
        <taxon>Fungi</taxon>
        <taxon>Dikarya</taxon>
        <taxon>Ascomycota</taxon>
        <taxon>Pezizomycotina</taxon>
        <taxon>Sordariomycetes</taxon>
        <taxon>Hypocreomycetidae</taxon>
        <taxon>Hypocreales</taxon>
        <taxon>Clavicipitaceae</taxon>
        <taxon>Ustilaginoidea</taxon>
    </lineage>
</organism>
<dbReference type="InterPro" id="IPR013776">
    <property type="entry name" value="A-amylase_thermo"/>
</dbReference>
<evidence type="ECO:0000256" key="1">
    <source>
        <dbReference type="ARBA" id="ARBA00001913"/>
    </source>
</evidence>
<accession>A0A1B5L7W8</accession>
<reference evidence="10" key="1">
    <citation type="journal article" date="2016" name="Genome Announc.">
        <title>Genome sequence of Ustilaginoidea virens IPU010, a rice pathogenic fungus causing false smut.</title>
        <authorList>
            <person name="Kumagai T."/>
            <person name="Ishii T."/>
            <person name="Terai G."/>
            <person name="Umemura M."/>
            <person name="Machida M."/>
            <person name="Asai K."/>
        </authorList>
    </citation>
    <scope>NUCLEOTIDE SEQUENCE [LARGE SCALE GENOMIC DNA]</scope>
    <source>
        <strain evidence="10">IPU010</strain>
    </source>
</reference>
<dbReference type="AlphaFoldDB" id="A0A1B5L7W8"/>
<evidence type="ECO:0000313" key="9">
    <source>
        <dbReference type="EMBL" id="GAO19788.1"/>
    </source>
</evidence>
<dbReference type="PIRSF" id="PIRSF001021">
    <property type="entry name" value="Alph-amls_thrmst"/>
    <property type="match status" value="1"/>
</dbReference>
<comment type="cofactor">
    <cofactor evidence="1">
        <name>Ca(2+)</name>
        <dbReference type="ChEBI" id="CHEBI:29108"/>
    </cofactor>
</comment>
<gene>
    <name evidence="9" type="ORF">UVI_02045790</name>
</gene>
<comment type="similarity">
    <text evidence="2">Belongs to the glycosyl hydrolase 13 family.</text>
</comment>
<feature type="signal peptide" evidence="7">
    <location>
        <begin position="1"/>
        <end position="19"/>
    </location>
</feature>